<dbReference type="Gene3D" id="3.90.190.20">
    <property type="entry name" value="Mur ligase, C-terminal domain"/>
    <property type="match status" value="1"/>
</dbReference>
<dbReference type="InterPro" id="IPR008930">
    <property type="entry name" value="Terpenoid_cyclase/PrenylTrfase"/>
</dbReference>
<dbReference type="SUPFAM" id="SSF53623">
    <property type="entry name" value="MurD-like peptide ligases, catalytic domain"/>
    <property type="match status" value="1"/>
</dbReference>
<dbReference type="GO" id="GO:0016874">
    <property type="term" value="F:ligase activity"/>
    <property type="evidence" value="ECO:0007669"/>
    <property type="project" value="UniProtKB-KW"/>
</dbReference>
<comment type="caution">
    <text evidence="4">The sequence shown here is derived from an EMBL/GenBank/DDBJ whole genome shotgun (WGS) entry which is preliminary data.</text>
</comment>
<dbReference type="InterPro" id="IPR036615">
    <property type="entry name" value="Mur_ligase_C_dom_sf"/>
</dbReference>
<name>A0ABW5UP14_9BURK</name>
<dbReference type="EMBL" id="JBHUMV010000004">
    <property type="protein sequence ID" value="MFD2754324.1"/>
    <property type="molecule type" value="Genomic_DNA"/>
</dbReference>
<evidence type="ECO:0000256" key="2">
    <source>
        <dbReference type="ARBA" id="ARBA00022741"/>
    </source>
</evidence>
<organism evidence="4 5">
    <name type="scientific">Comamonas terrae</name>
    <dbReference type="NCBI Taxonomy" id="673548"/>
    <lineage>
        <taxon>Bacteria</taxon>
        <taxon>Pseudomonadati</taxon>
        <taxon>Pseudomonadota</taxon>
        <taxon>Betaproteobacteria</taxon>
        <taxon>Burkholderiales</taxon>
        <taxon>Comamonadaceae</taxon>
        <taxon>Comamonas</taxon>
    </lineage>
</organism>
<dbReference type="Gene3D" id="3.40.1190.10">
    <property type="entry name" value="Mur-like, catalytic domain"/>
    <property type="match status" value="1"/>
</dbReference>
<keyword evidence="1 4" id="KW-0436">Ligase</keyword>
<proteinExistence type="predicted"/>
<dbReference type="PANTHER" id="PTHR43024:SF1">
    <property type="entry name" value="UDP-N-ACETYLMURAMOYL-TRIPEPTIDE--D-ALANYL-D-ALANINE LIGASE"/>
    <property type="match status" value="1"/>
</dbReference>
<dbReference type="SUPFAM" id="SSF53244">
    <property type="entry name" value="MurD-like peptide ligases, peptide-binding domain"/>
    <property type="match status" value="1"/>
</dbReference>
<dbReference type="Proteomes" id="UP001597463">
    <property type="component" value="Unassembled WGS sequence"/>
</dbReference>
<evidence type="ECO:0000256" key="3">
    <source>
        <dbReference type="ARBA" id="ARBA00022840"/>
    </source>
</evidence>
<evidence type="ECO:0000313" key="5">
    <source>
        <dbReference type="Proteomes" id="UP001597463"/>
    </source>
</evidence>
<dbReference type="RefSeq" id="WP_157082207.1">
    <property type="nucleotide sequence ID" value="NZ_BCNT01000023.1"/>
</dbReference>
<dbReference type="InterPro" id="IPR036565">
    <property type="entry name" value="Mur-like_cat_sf"/>
</dbReference>
<accession>A0ABW5UP14</accession>
<keyword evidence="3" id="KW-0067">ATP-binding</keyword>
<keyword evidence="5" id="KW-1185">Reference proteome</keyword>
<dbReference type="PANTHER" id="PTHR43024">
    <property type="entry name" value="UDP-N-ACETYLMURAMOYL-TRIPEPTIDE--D-ALANYL-D-ALANINE LIGASE"/>
    <property type="match status" value="1"/>
</dbReference>
<protein>
    <submittedName>
        <fullName evidence="4">Mur ligase</fullName>
    </submittedName>
</protein>
<dbReference type="InterPro" id="IPR051046">
    <property type="entry name" value="MurCDEF_CellWall_CoF430Synth"/>
</dbReference>
<sequence>MAEPIFELRAHSSATAPSNKKIGPCSSDTEIALSQQLCRCRRYLEQHLVLLPEPYPGCILFFTVAAQGQQACVFYVRAATLEAAWREGATRVRQWAWARKQSKVELRVDWVLNIASLPNSDFLRLPPDPTQNWALADTELEHARLVLQQLSNEANETLSGFQDKSSPESLTKSSALLLGLQGVFIGGKEAATAVPRMHPLFEGVQQSPILPEALLRSTSRLLLSHQRPDGDWPCNRCLADHLGLTYTLLLIQRYTKQADLSTAIHRAFKHLEEKLQYLPHDHEHLSLAMLVMVRHAHQLHFAETVKAEGEKDSLHASMERVASSLLPFADSSRPDERAWSSLALSAFMRCNAGIGFRTAPGTLFGSPFQQDFFIEHFCQQHQAGRLLHVHWLPAAVIESVLLGLDSPPRFIGPPSDRSGSLREILQALSHRMVFPEQAIYLSPTARSQAAFFHGGGHDELLADARTSAYLLMTALAALELQRARAKPSRSFPGPDVQEFSHRTDERALDQSMDRMHRSAMMAPSHASTQSESPGISRIYQTSPPMSWDSSTLAHITGGTWFNLHQQALLCSGLDINRLHHLPGSAVLVRRAGISIGIPPAALQTLQAAALISNQPHGLSGYGVPVLYVPRIDKGLRSWAQASRLRIKAPVVAATGCAGKTSILSMLRHSLQGMEDPRADALLAQDAPIQMINWSEAAPCALIELPLSTLLDELPWIQPDIVVISNLDFIENHKQINLTKEKDLLLHKKKRNYLIEKIIKSLRQGSTLVIDSKLGAQPCIVQAAVDAEIRLSTFGRGSGAHIRELSYRQGSWEISTGKGNLQLRLQSDGHHMAQNAQAVLATLQSLGKNLEGVQELLQDWQPLQGTGQPQLLSNGVRLLDHSQSSHIVSMQAAFTQLQAHAPLSGHRVIALAGIQAVANDLESSQLLLEPLIRSTQAKHVLLYGEPLRRLASALYDLPQVYWYDDLNRLVDFLLRTTRAGDTVLLAGRTATNLAIAADALRENGQEIA</sequence>
<evidence type="ECO:0000313" key="4">
    <source>
        <dbReference type="EMBL" id="MFD2754324.1"/>
    </source>
</evidence>
<evidence type="ECO:0000256" key="1">
    <source>
        <dbReference type="ARBA" id="ARBA00022598"/>
    </source>
</evidence>
<gene>
    <name evidence="4" type="ORF">ACFSW6_09505</name>
</gene>
<dbReference type="SUPFAM" id="SSF48239">
    <property type="entry name" value="Terpenoid cyclases/Protein prenyltransferases"/>
    <property type="match status" value="1"/>
</dbReference>
<reference evidence="5" key="1">
    <citation type="journal article" date="2019" name="Int. J. Syst. Evol. Microbiol.">
        <title>The Global Catalogue of Microorganisms (GCM) 10K type strain sequencing project: providing services to taxonomists for standard genome sequencing and annotation.</title>
        <authorList>
            <consortium name="The Broad Institute Genomics Platform"/>
            <consortium name="The Broad Institute Genome Sequencing Center for Infectious Disease"/>
            <person name="Wu L."/>
            <person name="Ma J."/>
        </authorList>
    </citation>
    <scope>NUCLEOTIDE SEQUENCE [LARGE SCALE GENOMIC DNA]</scope>
    <source>
        <strain evidence="5">TISTR 1906</strain>
    </source>
</reference>
<keyword evidence="2" id="KW-0547">Nucleotide-binding</keyword>